<evidence type="ECO:0000313" key="7">
    <source>
        <dbReference type="Proteomes" id="UP000193623"/>
    </source>
</evidence>
<evidence type="ECO:0000256" key="1">
    <source>
        <dbReference type="ARBA" id="ARBA00009437"/>
    </source>
</evidence>
<feature type="domain" description="HTH lysR-type" evidence="5">
    <location>
        <begin position="1"/>
        <end position="60"/>
    </location>
</feature>
<evidence type="ECO:0000256" key="4">
    <source>
        <dbReference type="ARBA" id="ARBA00023163"/>
    </source>
</evidence>
<dbReference type="Pfam" id="PF00126">
    <property type="entry name" value="HTH_1"/>
    <property type="match status" value="1"/>
</dbReference>
<dbReference type="PRINTS" id="PR00039">
    <property type="entry name" value="HTHLYSR"/>
</dbReference>
<dbReference type="GO" id="GO:0000976">
    <property type="term" value="F:transcription cis-regulatory region binding"/>
    <property type="evidence" value="ECO:0007669"/>
    <property type="project" value="TreeGrafter"/>
</dbReference>
<dbReference type="PANTHER" id="PTHR30126">
    <property type="entry name" value="HTH-TYPE TRANSCRIPTIONAL REGULATOR"/>
    <property type="match status" value="1"/>
</dbReference>
<dbReference type="InterPro" id="IPR036388">
    <property type="entry name" value="WH-like_DNA-bd_sf"/>
</dbReference>
<dbReference type="PROSITE" id="PS50931">
    <property type="entry name" value="HTH_LYSR"/>
    <property type="match status" value="1"/>
</dbReference>
<dbReference type="RefSeq" id="WP_085864216.1">
    <property type="nucleotide sequence ID" value="NZ_FWFT01000002.1"/>
</dbReference>
<dbReference type="InterPro" id="IPR000847">
    <property type="entry name" value="LysR_HTH_N"/>
</dbReference>
<dbReference type="AlphaFoldDB" id="A0A1Y5SEP3"/>
<dbReference type="GO" id="GO:0003700">
    <property type="term" value="F:DNA-binding transcription factor activity"/>
    <property type="evidence" value="ECO:0007669"/>
    <property type="project" value="InterPro"/>
</dbReference>
<keyword evidence="3" id="KW-0238">DNA-binding</keyword>
<name>A0A1Y5SEP3_9RHOB</name>
<proteinExistence type="inferred from homology"/>
<keyword evidence="2" id="KW-0805">Transcription regulation</keyword>
<dbReference type="FunFam" id="1.10.10.10:FF:000001">
    <property type="entry name" value="LysR family transcriptional regulator"/>
    <property type="match status" value="1"/>
</dbReference>
<dbReference type="SUPFAM" id="SSF53850">
    <property type="entry name" value="Periplasmic binding protein-like II"/>
    <property type="match status" value="1"/>
</dbReference>
<sequence>MDLNYHHLRYFHAVAHEGNLTRAAEKLNVSQSALSMQIKQLEDRLGHAFFERIGRRLELTEAGRIALDHADRIFATGQDLLAVLQKEGSVPTLRIGALPTLSRNFQLSFLRPALHRDDFEIILRSGTEAALLADLMTLNLDVMLSNSLPSTAIGPDILTHRLAEQPVQIHGRPDQMRHATLPDLLRAEPLILPTDPAIKAGILAQADRHNITPRIAAEVDDMAMIRLLAREGEGLAVVPPIVVRDEVAAGRLTTAPFDLALHETFYAITRRRTFPHPLLAKLLSHP</sequence>
<dbReference type="EMBL" id="FWFT01000002">
    <property type="protein sequence ID" value="SLN35963.1"/>
    <property type="molecule type" value="Genomic_DNA"/>
</dbReference>
<accession>A0A1Y5SEP3</accession>
<dbReference type="Gene3D" id="3.40.190.10">
    <property type="entry name" value="Periplasmic binding protein-like II"/>
    <property type="match status" value="2"/>
</dbReference>
<keyword evidence="7" id="KW-1185">Reference proteome</keyword>
<gene>
    <name evidence="6" type="primary">nhaR</name>
    <name evidence="6" type="ORF">PSJ8397_01822</name>
</gene>
<organism evidence="6 7">
    <name type="scientific">Pseudooctadecabacter jejudonensis</name>
    <dbReference type="NCBI Taxonomy" id="1391910"/>
    <lineage>
        <taxon>Bacteria</taxon>
        <taxon>Pseudomonadati</taxon>
        <taxon>Pseudomonadota</taxon>
        <taxon>Alphaproteobacteria</taxon>
        <taxon>Rhodobacterales</taxon>
        <taxon>Paracoccaceae</taxon>
        <taxon>Pseudooctadecabacter</taxon>
    </lineage>
</organism>
<dbReference type="InterPro" id="IPR036390">
    <property type="entry name" value="WH_DNA-bd_sf"/>
</dbReference>
<evidence type="ECO:0000256" key="2">
    <source>
        <dbReference type="ARBA" id="ARBA00023015"/>
    </source>
</evidence>
<comment type="similarity">
    <text evidence="1">Belongs to the LysR transcriptional regulatory family.</text>
</comment>
<evidence type="ECO:0000313" key="6">
    <source>
        <dbReference type="EMBL" id="SLN35963.1"/>
    </source>
</evidence>
<protein>
    <submittedName>
        <fullName evidence="6">Transcriptional activator protein NhaR</fullName>
    </submittedName>
</protein>
<dbReference type="SUPFAM" id="SSF46785">
    <property type="entry name" value="Winged helix' DNA-binding domain"/>
    <property type="match status" value="1"/>
</dbReference>
<dbReference type="Proteomes" id="UP000193623">
    <property type="component" value="Unassembled WGS sequence"/>
</dbReference>
<evidence type="ECO:0000259" key="5">
    <source>
        <dbReference type="PROSITE" id="PS50931"/>
    </source>
</evidence>
<dbReference type="Gene3D" id="1.10.10.10">
    <property type="entry name" value="Winged helix-like DNA-binding domain superfamily/Winged helix DNA-binding domain"/>
    <property type="match status" value="1"/>
</dbReference>
<dbReference type="InterPro" id="IPR005119">
    <property type="entry name" value="LysR_subst-bd"/>
</dbReference>
<evidence type="ECO:0000256" key="3">
    <source>
        <dbReference type="ARBA" id="ARBA00023125"/>
    </source>
</evidence>
<reference evidence="6 7" key="1">
    <citation type="submission" date="2017-03" db="EMBL/GenBank/DDBJ databases">
        <authorList>
            <person name="Afonso C.L."/>
            <person name="Miller P.J."/>
            <person name="Scott M.A."/>
            <person name="Spackman E."/>
            <person name="Goraichik I."/>
            <person name="Dimitrov K.M."/>
            <person name="Suarez D.L."/>
            <person name="Swayne D.E."/>
        </authorList>
    </citation>
    <scope>NUCLEOTIDE SEQUENCE [LARGE SCALE GENOMIC DNA]</scope>
    <source>
        <strain evidence="6 7">CECT 8397</strain>
    </source>
</reference>
<dbReference type="PANTHER" id="PTHR30126:SF98">
    <property type="entry name" value="HTH-TYPE TRANSCRIPTIONAL ACTIVATOR BAUR"/>
    <property type="match status" value="1"/>
</dbReference>
<dbReference type="OrthoDB" id="464481at2"/>
<dbReference type="Pfam" id="PF03466">
    <property type="entry name" value="LysR_substrate"/>
    <property type="match status" value="1"/>
</dbReference>
<keyword evidence="4" id="KW-0804">Transcription</keyword>